<name>A0A511KQJ1_RHOTO</name>
<feature type="region of interest" description="Disordered" evidence="1">
    <location>
        <begin position="155"/>
        <end position="192"/>
    </location>
</feature>
<protein>
    <submittedName>
        <fullName evidence="2">Uncharacterized protein</fullName>
    </submittedName>
</protein>
<reference evidence="2 3" key="1">
    <citation type="submission" date="2019-07" db="EMBL/GenBank/DDBJ databases">
        <title>Rhodotorula toruloides NBRC10032 genome sequencing.</title>
        <authorList>
            <person name="Shida Y."/>
            <person name="Takaku H."/>
            <person name="Ogasawara W."/>
            <person name="Mori K."/>
        </authorList>
    </citation>
    <scope>NUCLEOTIDE SEQUENCE [LARGE SCALE GENOMIC DNA]</scope>
    <source>
        <strain evidence="2 3">NBRC10032</strain>
    </source>
</reference>
<dbReference type="Proteomes" id="UP000321518">
    <property type="component" value="Unassembled WGS sequence"/>
</dbReference>
<evidence type="ECO:0000313" key="2">
    <source>
        <dbReference type="EMBL" id="GEM11784.1"/>
    </source>
</evidence>
<dbReference type="EMBL" id="BJWK01000017">
    <property type="protein sequence ID" value="GEM11784.1"/>
    <property type="molecule type" value="Genomic_DNA"/>
</dbReference>
<proteinExistence type="predicted"/>
<comment type="caution">
    <text evidence="2">The sequence shown here is derived from an EMBL/GenBank/DDBJ whole genome shotgun (WGS) entry which is preliminary data.</text>
</comment>
<feature type="compositionally biased region" description="Basic and acidic residues" evidence="1">
    <location>
        <begin position="158"/>
        <end position="167"/>
    </location>
</feature>
<evidence type="ECO:0000313" key="3">
    <source>
        <dbReference type="Proteomes" id="UP000321518"/>
    </source>
</evidence>
<dbReference type="OrthoDB" id="10420481at2759"/>
<organism evidence="2 3">
    <name type="scientific">Rhodotorula toruloides</name>
    <name type="common">Yeast</name>
    <name type="synonym">Rhodosporidium toruloides</name>
    <dbReference type="NCBI Taxonomy" id="5286"/>
    <lineage>
        <taxon>Eukaryota</taxon>
        <taxon>Fungi</taxon>
        <taxon>Dikarya</taxon>
        <taxon>Basidiomycota</taxon>
        <taxon>Pucciniomycotina</taxon>
        <taxon>Microbotryomycetes</taxon>
        <taxon>Sporidiobolales</taxon>
        <taxon>Sporidiobolaceae</taxon>
        <taxon>Rhodotorula</taxon>
    </lineage>
</organism>
<accession>A0A511KQJ1</accession>
<evidence type="ECO:0000256" key="1">
    <source>
        <dbReference type="SAM" id="MobiDB-lite"/>
    </source>
</evidence>
<sequence length="207" mass="23354">MPTSEKRREAVIGQVRGHIGRSWYEIHKLGDAASAALIFLEEMSGAEGDIPSIEDPEELAETEAYVEHMRTEAHKADKSGKMVKLWAEQEREMQEVYHLQVECLKAQENDLVDSIDDLIDEAREYADSSPPTNVAKTLMYKHEKDRKAAARRRHAAGRAKEEAEWDARYGPVPPLPNHPSGGPHALAKARRSGGGFRAGMRYFGWRY</sequence>
<gene>
    <name evidence="2" type="ORF">Rt10032_c17g5801</name>
</gene>
<dbReference type="AlphaFoldDB" id="A0A511KQJ1"/>